<feature type="compositionally biased region" description="Acidic residues" evidence="1">
    <location>
        <begin position="112"/>
        <end position="136"/>
    </location>
</feature>
<organism evidence="2 3">
    <name type="scientific">Bombyx mandarina</name>
    <name type="common">Wild silk moth</name>
    <name type="synonym">Wild silkworm</name>
    <dbReference type="NCBI Taxonomy" id="7092"/>
    <lineage>
        <taxon>Eukaryota</taxon>
        <taxon>Metazoa</taxon>
        <taxon>Ecdysozoa</taxon>
        <taxon>Arthropoda</taxon>
        <taxon>Hexapoda</taxon>
        <taxon>Insecta</taxon>
        <taxon>Pterygota</taxon>
        <taxon>Neoptera</taxon>
        <taxon>Endopterygota</taxon>
        <taxon>Lepidoptera</taxon>
        <taxon>Glossata</taxon>
        <taxon>Ditrysia</taxon>
        <taxon>Bombycoidea</taxon>
        <taxon>Bombycidae</taxon>
        <taxon>Bombycinae</taxon>
        <taxon>Bombyx</taxon>
    </lineage>
</organism>
<gene>
    <name evidence="3" type="primary">LOC114253199</name>
</gene>
<evidence type="ECO:0000313" key="3">
    <source>
        <dbReference type="RefSeq" id="XP_028043782.1"/>
    </source>
</evidence>
<reference evidence="3" key="1">
    <citation type="submission" date="2025-08" db="UniProtKB">
        <authorList>
            <consortium name="RefSeq"/>
        </authorList>
    </citation>
    <scope>IDENTIFICATION</scope>
    <source>
        <tissue evidence="3">Silk gland</tissue>
    </source>
</reference>
<feature type="region of interest" description="Disordered" evidence="1">
    <location>
        <begin position="175"/>
        <end position="243"/>
    </location>
</feature>
<feature type="compositionally biased region" description="Basic residues" evidence="1">
    <location>
        <begin position="43"/>
        <end position="52"/>
    </location>
</feature>
<feature type="compositionally biased region" description="Basic and acidic residues" evidence="1">
    <location>
        <begin position="21"/>
        <end position="39"/>
    </location>
</feature>
<dbReference type="RefSeq" id="XP_028043782.1">
    <property type="nucleotide sequence ID" value="XM_028187981.1"/>
</dbReference>
<keyword evidence="2" id="KW-1185">Reference proteome</keyword>
<feature type="region of interest" description="Disordered" evidence="1">
    <location>
        <begin position="1"/>
        <end position="136"/>
    </location>
</feature>
<protein>
    <submittedName>
        <fullName evidence="3">46 kDa FK506-binding nuclear protein-like</fullName>
    </submittedName>
</protein>
<dbReference type="GeneID" id="114253199"/>
<dbReference type="OrthoDB" id="7522112at2759"/>
<feature type="compositionally biased region" description="Low complexity" evidence="1">
    <location>
        <begin position="179"/>
        <end position="188"/>
    </location>
</feature>
<evidence type="ECO:0000313" key="2">
    <source>
        <dbReference type="Proteomes" id="UP000504629"/>
    </source>
</evidence>
<dbReference type="KEGG" id="bman:114253199"/>
<dbReference type="AlphaFoldDB" id="A0A6J2KS29"/>
<feature type="compositionally biased region" description="Basic and acidic residues" evidence="1">
    <location>
        <begin position="84"/>
        <end position="104"/>
    </location>
</feature>
<feature type="compositionally biased region" description="Basic and acidic residues" evidence="1">
    <location>
        <begin position="193"/>
        <end position="214"/>
    </location>
</feature>
<name>A0A6J2KS29_BOMMA</name>
<dbReference type="Proteomes" id="UP000504629">
    <property type="component" value="Unplaced"/>
</dbReference>
<sequence length="243" mass="27658">MPAGEDSNRRKNKASIQSKTNADDDRPSGHRRTSEHDTAHASQHVRRERHQHLAADRSAPSGTDKALRTASRKQSKANGDEDNGDHSDKIELQTAHVKETEKKTNSFYYSFFEDDDDDDDDDDEDDEEYDDSDDDSFFARIKRMFTGDRCFYIGLGAKPAVPKMTYEPYQCCPTKVQSPTKVAKATPTKVPPKKLEKQEKGKPKQQEKEKEKPSKGKNKALAKPDKPSKGKKGVVEEDNIWWW</sequence>
<proteinExistence type="predicted"/>
<evidence type="ECO:0000256" key="1">
    <source>
        <dbReference type="SAM" id="MobiDB-lite"/>
    </source>
</evidence>
<accession>A0A6J2KS29</accession>